<dbReference type="InterPro" id="IPR044665">
    <property type="entry name" value="E_coli_cyclophilin_A-like"/>
</dbReference>
<feature type="chain" id="PRO_5012052404" description="peptidylprolyl isomerase" evidence="4">
    <location>
        <begin position="21"/>
        <end position="199"/>
    </location>
</feature>
<dbReference type="AlphaFoldDB" id="A0A1T5B887"/>
<protein>
    <recommendedName>
        <fullName evidence="1">peptidylprolyl isomerase</fullName>
        <ecNumber evidence="1">5.2.1.8</ecNumber>
    </recommendedName>
</protein>
<evidence type="ECO:0000256" key="3">
    <source>
        <dbReference type="ARBA" id="ARBA00023235"/>
    </source>
</evidence>
<dbReference type="PANTHER" id="PTHR43246">
    <property type="entry name" value="PEPTIDYL-PROLYL CIS-TRANS ISOMERASE CYP38, CHLOROPLASTIC"/>
    <property type="match status" value="1"/>
</dbReference>
<dbReference type="InterPro" id="IPR002130">
    <property type="entry name" value="Cyclophilin-type_PPIase_dom"/>
</dbReference>
<evidence type="ECO:0000313" key="7">
    <source>
        <dbReference type="Proteomes" id="UP000189818"/>
    </source>
</evidence>
<evidence type="ECO:0000256" key="2">
    <source>
        <dbReference type="ARBA" id="ARBA00023110"/>
    </source>
</evidence>
<keyword evidence="7" id="KW-1185">Reference proteome</keyword>
<dbReference type="Proteomes" id="UP000189818">
    <property type="component" value="Unassembled WGS sequence"/>
</dbReference>
<evidence type="ECO:0000256" key="1">
    <source>
        <dbReference type="ARBA" id="ARBA00013194"/>
    </source>
</evidence>
<dbReference type="InterPro" id="IPR029000">
    <property type="entry name" value="Cyclophilin-like_dom_sf"/>
</dbReference>
<dbReference type="RefSeq" id="WP_079647289.1">
    <property type="nucleotide sequence ID" value="NZ_FUYM01000002.1"/>
</dbReference>
<dbReference type="EC" id="5.2.1.8" evidence="1"/>
<keyword evidence="4" id="KW-0732">Signal</keyword>
<dbReference type="OrthoDB" id="9807797at2"/>
<name>A0A1T5B887_9SPHN</name>
<feature type="signal peptide" evidence="4">
    <location>
        <begin position="1"/>
        <end position="20"/>
    </location>
</feature>
<evidence type="ECO:0000313" key="6">
    <source>
        <dbReference type="EMBL" id="SKB43259.1"/>
    </source>
</evidence>
<organism evidence="6 7">
    <name type="scientific">Rhizorhabdus histidinilytica</name>
    <dbReference type="NCBI Taxonomy" id="439228"/>
    <lineage>
        <taxon>Bacteria</taxon>
        <taxon>Pseudomonadati</taxon>
        <taxon>Pseudomonadota</taxon>
        <taxon>Alphaproteobacteria</taxon>
        <taxon>Sphingomonadales</taxon>
        <taxon>Sphingomonadaceae</taxon>
        <taxon>Rhizorhabdus</taxon>
    </lineage>
</organism>
<accession>A0A1T5B887</accession>
<dbReference type="STRING" id="439228.SAMN06295920_102563"/>
<gene>
    <name evidence="6" type="ORF">SAMN06295920_102563</name>
</gene>
<keyword evidence="2" id="KW-0697">Rotamase</keyword>
<dbReference type="Gene3D" id="2.40.100.10">
    <property type="entry name" value="Cyclophilin-like"/>
    <property type="match status" value="1"/>
</dbReference>
<reference evidence="7" key="1">
    <citation type="submission" date="2017-02" db="EMBL/GenBank/DDBJ databases">
        <authorList>
            <person name="Varghese N."/>
            <person name="Submissions S."/>
        </authorList>
    </citation>
    <scope>NUCLEOTIDE SEQUENCE [LARGE SCALE GENOMIC DNA]</scope>
    <source>
        <strain evidence="7">UM2</strain>
    </source>
</reference>
<sequence>MIRHLLPIALALLAAAPTQAVPASSLVKVALKTSEGTIVVAVDTKRAPITANNFLAYVDQKKLDGTTFYRAARAIGNPKRGFIQGGVHRDARRSLPPIRHEPTTKTGIRHVDGAISMARREPGSAMGEFFILAGAAPAMDAKPGGGDANAGYAAFGKVVSGMPVVKRILAVPTWPGGAGAMKGQLIKRPVKIIEAKRIG</sequence>
<dbReference type="PROSITE" id="PS50072">
    <property type="entry name" value="CSA_PPIASE_2"/>
    <property type="match status" value="1"/>
</dbReference>
<evidence type="ECO:0000259" key="5">
    <source>
        <dbReference type="PROSITE" id="PS50072"/>
    </source>
</evidence>
<dbReference type="GO" id="GO:0003755">
    <property type="term" value="F:peptidyl-prolyl cis-trans isomerase activity"/>
    <property type="evidence" value="ECO:0007669"/>
    <property type="project" value="UniProtKB-KW"/>
</dbReference>
<dbReference type="Pfam" id="PF00160">
    <property type="entry name" value="Pro_isomerase"/>
    <property type="match status" value="1"/>
</dbReference>
<feature type="domain" description="PPIase cyclophilin-type" evidence="5">
    <location>
        <begin position="36"/>
        <end position="199"/>
    </location>
</feature>
<proteinExistence type="predicted"/>
<dbReference type="EMBL" id="FUYM01000002">
    <property type="protein sequence ID" value="SKB43259.1"/>
    <property type="molecule type" value="Genomic_DNA"/>
</dbReference>
<keyword evidence="3 6" id="KW-0413">Isomerase</keyword>
<evidence type="ECO:0000256" key="4">
    <source>
        <dbReference type="SAM" id="SignalP"/>
    </source>
</evidence>
<dbReference type="SUPFAM" id="SSF50891">
    <property type="entry name" value="Cyclophilin-like"/>
    <property type="match status" value="1"/>
</dbReference>